<dbReference type="PROSITE" id="PS51755">
    <property type="entry name" value="OMPR_PHOB"/>
    <property type="match status" value="1"/>
</dbReference>
<dbReference type="InterPro" id="IPR001867">
    <property type="entry name" value="OmpR/PhoB-type_DNA-bd"/>
</dbReference>
<dbReference type="Pfam" id="PF00072">
    <property type="entry name" value="Response_reg"/>
    <property type="match status" value="1"/>
</dbReference>
<dbReference type="Pfam" id="PF00486">
    <property type="entry name" value="Trans_reg_C"/>
    <property type="match status" value="1"/>
</dbReference>
<sequence>MKPLVLVVDDEAQMREIVRYTLEETGCEVLEASGAASAWKLVKSSDLALVILDLMLPDGSGVELAKRIRSAQKLPILMLTALGDPQQRIEGLQAGADDYLPKPFSPRELSLRVEAILRRTHKMRQMEPRRELGPLSLDTARGRAYYLAKDLKLSETEFKLLRVLAEANGGVVTIRELLNQVWETTSTSGGRDMVKTTIYRLRAKLRSAGSDEMIHTLRGGGYILEYLGREN</sequence>
<keyword evidence="2" id="KW-0902">Two-component regulatory system</keyword>
<dbReference type="FunFam" id="3.40.50.2300:FF:000001">
    <property type="entry name" value="DNA-binding response regulator PhoB"/>
    <property type="match status" value="1"/>
</dbReference>
<feature type="modified residue" description="4-aspartylphosphate" evidence="6">
    <location>
        <position position="53"/>
    </location>
</feature>
<evidence type="ECO:0000313" key="11">
    <source>
        <dbReference type="Proteomes" id="UP001200537"/>
    </source>
</evidence>
<dbReference type="GO" id="GO:0000976">
    <property type="term" value="F:transcription cis-regulatory region binding"/>
    <property type="evidence" value="ECO:0007669"/>
    <property type="project" value="TreeGrafter"/>
</dbReference>
<dbReference type="Proteomes" id="UP001200537">
    <property type="component" value="Unassembled WGS sequence"/>
</dbReference>
<feature type="domain" description="OmpR/PhoB-type" evidence="9">
    <location>
        <begin position="127"/>
        <end position="226"/>
    </location>
</feature>
<gene>
    <name evidence="10" type="ORF">L0M99_04020</name>
</gene>
<dbReference type="InterPro" id="IPR016032">
    <property type="entry name" value="Sig_transdc_resp-reg_C-effctor"/>
</dbReference>
<keyword evidence="3" id="KW-0805">Transcription regulation</keyword>
<dbReference type="Gene3D" id="3.40.50.2300">
    <property type="match status" value="1"/>
</dbReference>
<evidence type="ECO:0000256" key="7">
    <source>
        <dbReference type="PROSITE-ProRule" id="PRU01091"/>
    </source>
</evidence>
<dbReference type="SUPFAM" id="SSF52172">
    <property type="entry name" value="CheY-like"/>
    <property type="match status" value="1"/>
</dbReference>
<evidence type="ECO:0000313" key="10">
    <source>
        <dbReference type="EMBL" id="MCG4617662.1"/>
    </source>
</evidence>
<dbReference type="Gene3D" id="6.10.250.690">
    <property type="match status" value="1"/>
</dbReference>
<evidence type="ECO:0000256" key="4">
    <source>
        <dbReference type="ARBA" id="ARBA00023125"/>
    </source>
</evidence>
<dbReference type="GO" id="GO:0032993">
    <property type="term" value="C:protein-DNA complex"/>
    <property type="evidence" value="ECO:0007669"/>
    <property type="project" value="TreeGrafter"/>
</dbReference>
<evidence type="ECO:0000256" key="2">
    <source>
        <dbReference type="ARBA" id="ARBA00023012"/>
    </source>
</evidence>
<dbReference type="PANTHER" id="PTHR48111">
    <property type="entry name" value="REGULATOR OF RPOS"/>
    <property type="match status" value="1"/>
</dbReference>
<dbReference type="InterPro" id="IPR001789">
    <property type="entry name" value="Sig_transdc_resp-reg_receiver"/>
</dbReference>
<keyword evidence="4 7" id="KW-0238">DNA-binding</keyword>
<dbReference type="GO" id="GO:0005829">
    <property type="term" value="C:cytosol"/>
    <property type="evidence" value="ECO:0007669"/>
    <property type="project" value="TreeGrafter"/>
</dbReference>
<reference evidence="10" key="1">
    <citation type="submission" date="2022-01" db="EMBL/GenBank/DDBJ databases">
        <title>Collection of gut derived symbiotic bacterial strains cultured from healthy donors.</title>
        <authorList>
            <person name="Lin H."/>
            <person name="Kohout C."/>
            <person name="Waligurski E."/>
            <person name="Pamer E.G."/>
        </authorList>
    </citation>
    <scope>NUCLEOTIDE SEQUENCE</scope>
    <source>
        <strain evidence="10">DFI.7.46</strain>
    </source>
</reference>
<evidence type="ECO:0000259" key="8">
    <source>
        <dbReference type="PROSITE" id="PS50110"/>
    </source>
</evidence>
<keyword evidence="5" id="KW-0804">Transcription</keyword>
<dbReference type="InterPro" id="IPR039420">
    <property type="entry name" value="WalR-like"/>
</dbReference>
<protein>
    <submittedName>
        <fullName evidence="10">Response regulator transcription factor</fullName>
    </submittedName>
</protein>
<accession>A0AAJ1EV40</accession>
<evidence type="ECO:0000256" key="6">
    <source>
        <dbReference type="PROSITE-ProRule" id="PRU00169"/>
    </source>
</evidence>
<evidence type="ECO:0000259" key="9">
    <source>
        <dbReference type="PROSITE" id="PS51755"/>
    </source>
</evidence>
<dbReference type="PROSITE" id="PS50110">
    <property type="entry name" value="RESPONSE_REGULATORY"/>
    <property type="match status" value="1"/>
</dbReference>
<proteinExistence type="predicted"/>
<dbReference type="SMART" id="SM00448">
    <property type="entry name" value="REC"/>
    <property type="match status" value="1"/>
</dbReference>
<dbReference type="Gene3D" id="1.10.10.10">
    <property type="entry name" value="Winged helix-like DNA-binding domain superfamily/Winged helix DNA-binding domain"/>
    <property type="match status" value="1"/>
</dbReference>
<dbReference type="RefSeq" id="WP_238127835.1">
    <property type="nucleotide sequence ID" value="NZ_CBCTPO010000002.1"/>
</dbReference>
<comment type="caution">
    <text evidence="10">The sequence shown here is derived from an EMBL/GenBank/DDBJ whole genome shotgun (WGS) entry which is preliminary data.</text>
</comment>
<feature type="domain" description="Response regulatory" evidence="8">
    <location>
        <begin position="4"/>
        <end position="117"/>
    </location>
</feature>
<dbReference type="AlphaFoldDB" id="A0AAJ1EV40"/>
<dbReference type="EMBL" id="JAKNHJ010000006">
    <property type="protein sequence ID" value="MCG4617662.1"/>
    <property type="molecule type" value="Genomic_DNA"/>
</dbReference>
<dbReference type="GO" id="GO:0000156">
    <property type="term" value="F:phosphorelay response regulator activity"/>
    <property type="evidence" value="ECO:0007669"/>
    <property type="project" value="TreeGrafter"/>
</dbReference>
<dbReference type="InterPro" id="IPR036388">
    <property type="entry name" value="WH-like_DNA-bd_sf"/>
</dbReference>
<dbReference type="CDD" id="cd00383">
    <property type="entry name" value="trans_reg_C"/>
    <property type="match status" value="1"/>
</dbReference>
<dbReference type="SMART" id="SM00862">
    <property type="entry name" value="Trans_reg_C"/>
    <property type="match status" value="1"/>
</dbReference>
<evidence type="ECO:0000256" key="3">
    <source>
        <dbReference type="ARBA" id="ARBA00023015"/>
    </source>
</evidence>
<dbReference type="PANTHER" id="PTHR48111:SF21">
    <property type="entry name" value="DNA-BINDING DUAL MASTER TRANSCRIPTIONAL REGULATOR RPAA"/>
    <property type="match status" value="1"/>
</dbReference>
<keyword evidence="1 6" id="KW-0597">Phosphoprotein</keyword>
<organism evidence="10 11">
    <name type="scientific">Varibaculum cambriense</name>
    <dbReference type="NCBI Taxonomy" id="184870"/>
    <lineage>
        <taxon>Bacteria</taxon>
        <taxon>Bacillati</taxon>
        <taxon>Actinomycetota</taxon>
        <taxon>Actinomycetes</taxon>
        <taxon>Actinomycetales</taxon>
        <taxon>Actinomycetaceae</taxon>
        <taxon>Varibaculum</taxon>
    </lineage>
</organism>
<name>A0AAJ1EV40_9ACTO</name>
<dbReference type="InterPro" id="IPR011006">
    <property type="entry name" value="CheY-like_superfamily"/>
</dbReference>
<evidence type="ECO:0000256" key="5">
    <source>
        <dbReference type="ARBA" id="ARBA00023163"/>
    </source>
</evidence>
<dbReference type="SUPFAM" id="SSF46894">
    <property type="entry name" value="C-terminal effector domain of the bipartite response regulators"/>
    <property type="match status" value="1"/>
</dbReference>
<dbReference type="GO" id="GO:0006355">
    <property type="term" value="P:regulation of DNA-templated transcription"/>
    <property type="evidence" value="ECO:0007669"/>
    <property type="project" value="InterPro"/>
</dbReference>
<evidence type="ECO:0000256" key="1">
    <source>
        <dbReference type="ARBA" id="ARBA00022553"/>
    </source>
</evidence>
<feature type="DNA-binding region" description="OmpR/PhoB-type" evidence="7">
    <location>
        <begin position="127"/>
        <end position="226"/>
    </location>
</feature>